<accession>A0A6N3E1E4</accession>
<proteinExistence type="inferred from homology"/>
<dbReference type="GO" id="GO:0008168">
    <property type="term" value="F:methyltransferase activity"/>
    <property type="evidence" value="ECO:0007669"/>
    <property type="project" value="UniProtKB-KW"/>
</dbReference>
<dbReference type="Pfam" id="PF06253">
    <property type="entry name" value="MTTB"/>
    <property type="match status" value="1"/>
</dbReference>
<evidence type="ECO:0000256" key="2">
    <source>
        <dbReference type="ARBA" id="ARBA00022603"/>
    </source>
</evidence>
<name>A0A6N3E1E4_EUBLI</name>
<dbReference type="GO" id="GO:0032259">
    <property type="term" value="P:methylation"/>
    <property type="evidence" value="ECO:0007669"/>
    <property type="project" value="UniProtKB-KW"/>
</dbReference>
<dbReference type="GO" id="GO:0015948">
    <property type="term" value="P:methanogenesis"/>
    <property type="evidence" value="ECO:0007669"/>
    <property type="project" value="InterPro"/>
</dbReference>
<organism evidence="4">
    <name type="scientific">Eubacterium limosum</name>
    <dbReference type="NCBI Taxonomy" id="1736"/>
    <lineage>
        <taxon>Bacteria</taxon>
        <taxon>Bacillati</taxon>
        <taxon>Bacillota</taxon>
        <taxon>Clostridia</taxon>
        <taxon>Eubacteriales</taxon>
        <taxon>Eubacteriaceae</taxon>
        <taxon>Eubacterium</taxon>
    </lineage>
</organism>
<dbReference type="InterPro" id="IPR038601">
    <property type="entry name" value="MttB-like_sf"/>
</dbReference>
<evidence type="ECO:0000256" key="1">
    <source>
        <dbReference type="ARBA" id="ARBA00007137"/>
    </source>
</evidence>
<protein>
    <submittedName>
        <fullName evidence="4">Trimethylamine methyltransferase (MTTB)</fullName>
    </submittedName>
</protein>
<evidence type="ECO:0000256" key="3">
    <source>
        <dbReference type="ARBA" id="ARBA00022679"/>
    </source>
</evidence>
<dbReference type="Gene3D" id="3.20.20.480">
    <property type="entry name" value="Trimethylamine methyltransferase-like"/>
    <property type="match status" value="1"/>
</dbReference>
<sequence>MKNYERIISKNDIENIHELSLRILDAVGIQFEHPKALELLKASGCRVEGQKVFFDRFIIEETLEKIPASFELYTQAGPTRVGGGSMLMEPVSGNIYINDGEKIRRTTNEDTVNIFKLADTSDIITSNYLNYFTDESSMTEDEHIFYQTAMMLKYSNKATLEIYPFPLGLPHAYDFETMYCRSFEFINNFYGNDIPHGIYLVNPLSPLCYDTDPLQKLMIMAKHGIPMMLAPCAMPMLTAPYSVYSLIAMTNAEVLAGAVLTQLISPGHPMVFGNTSASTNLRTVQLAIGSPETALVSYALAGLADLYQVPFRTAGGLSDAKSCDVQAGLETMLMCMATLDIKPDYILHGCGTIGSFNVMSFDKFLMDEEAYRMAARFLRGIDTAEEKSCFSLLAEVGPRGNFLHGRTPKMFKEEFFVPRLLNKEDPNQWQNSGSKPLTDALIEERIKRIAAYKPPELSAEQERLVNQYIPNQYRETL</sequence>
<dbReference type="EMBL" id="CACRTR010000009">
    <property type="protein sequence ID" value="VYU33528.1"/>
    <property type="molecule type" value="Genomic_DNA"/>
</dbReference>
<dbReference type="InterPro" id="IPR010426">
    <property type="entry name" value="MTTB_MeTrfase"/>
</dbReference>
<gene>
    <name evidence="4" type="ORF">ELLFYP34_03280</name>
</gene>
<keyword evidence="3 4" id="KW-0808">Transferase</keyword>
<reference evidence="4" key="1">
    <citation type="submission" date="2019-11" db="EMBL/GenBank/DDBJ databases">
        <authorList>
            <person name="Feng L."/>
        </authorList>
    </citation>
    <scope>NUCLEOTIDE SEQUENCE</scope>
    <source>
        <strain evidence="4">ElimosumLFYP34</strain>
    </source>
</reference>
<keyword evidence="2 4" id="KW-0489">Methyltransferase</keyword>
<comment type="similarity">
    <text evidence="1">Belongs to the trimethylamine methyltransferase family.</text>
</comment>
<evidence type="ECO:0000313" key="4">
    <source>
        <dbReference type="EMBL" id="VYU33528.1"/>
    </source>
</evidence>
<dbReference type="AlphaFoldDB" id="A0A6N3E1E4"/>